<dbReference type="SUPFAM" id="SSF55486">
    <property type="entry name" value="Metalloproteases ('zincins'), catalytic domain"/>
    <property type="match status" value="1"/>
</dbReference>
<dbReference type="EC" id="3.4.11.2" evidence="4"/>
<dbReference type="GO" id="GO:0016285">
    <property type="term" value="F:alanyl aminopeptidase activity"/>
    <property type="evidence" value="ECO:0007669"/>
    <property type="project" value="UniProtKB-EC"/>
</dbReference>
<keyword evidence="9 17" id="KW-0378">Hydrolase</keyword>
<evidence type="ECO:0000259" key="15">
    <source>
        <dbReference type="Pfam" id="PF11838"/>
    </source>
</evidence>
<evidence type="ECO:0000256" key="8">
    <source>
        <dbReference type="ARBA" id="ARBA00022723"/>
    </source>
</evidence>
<dbReference type="InterPro" id="IPR024571">
    <property type="entry name" value="ERAP1-like_C_dom"/>
</dbReference>
<evidence type="ECO:0000256" key="2">
    <source>
        <dbReference type="ARBA" id="ARBA00001947"/>
    </source>
</evidence>
<sequence>MPGKNLTRVEAADRAALVSVDSYDVVLDLTTGDSTFQTTTTVKFTARPGESTFIDAFTADVRSITLNGHDLDPTEVADGLRIQLPHLEQDNVLVVDADMYYTNTGEGLHRFVDPVDQEVYLYSQFEVADTRRMFPVFEQPDLKSRFTFTVTAPEHWQVVSNQPTPEPTRAGEGKATWAFGPTPLLPPYITALVAGPYDVVRDELTSSDGRVIPLGVFARKSLMEHLDAEEIFEITKQGFEFYESQFATPYPFDKYDQLFVPQFNAGAMENAGCVTFVEAYVFRSRPTRARVERRVITVLHELAHMWFGNLVTMRWWNDLWLNESFAEYASTLASAQATKYDNAWTTFAASEKSWGFEQDQLPTTHPIKADITDLEDVLVNFDGITYAKGASVLKQLVAWVGQDQFMAGLRTYFDKHGWANAELKDLMTELETASGRDLADWTERWLETAGVNTLSPRCERDDDNLITSFAIEQTATEEYPILRPHRLAIGFYDIDETSGHLVRNHRVEIDVDGALTEVPDLVGLEAPDLVLVNDDDLAYAKIRLDEYSQDTATEHLKDFEESLPRALVWQAAWDGVHDAVSPARDYVRTVLNNIGFESDSTTVQVQLSQLDTVLDNYVAPGDRDTIAVDAAERLWTLATSAEPGSDSQLQFVRAFARRARTAEQLDRVDGLDSGELLLDGLEIDTDLRWALLISLAAGGRADVAAVDAALERDNTEHGAIAAAHARAAIPTPEAKAAVWKAVVEEGSMPNSQQQAAIAGFRQATDPALLAPYVDKFFEVVTDIYRQRSHEIAEQIAVGLFPRTPVQSTVDAADAFLDQLPSDLNGLRRLILEGRDRVARAVAAQEVDSRAAAARSNA</sequence>
<dbReference type="InterPro" id="IPR012778">
    <property type="entry name" value="Pept_M1_aminopeptidase"/>
</dbReference>
<dbReference type="PANTHER" id="PTHR11533:SF174">
    <property type="entry name" value="PUROMYCIN-SENSITIVE AMINOPEPTIDASE-RELATED"/>
    <property type="match status" value="1"/>
</dbReference>
<dbReference type="GO" id="GO:0042277">
    <property type="term" value="F:peptide binding"/>
    <property type="evidence" value="ECO:0007669"/>
    <property type="project" value="TreeGrafter"/>
</dbReference>
<comment type="caution">
    <text evidence="17">The sequence shown here is derived from an EMBL/GenBank/DDBJ whole genome shotgun (WGS) entry which is preliminary data.</text>
</comment>
<dbReference type="Pfam" id="PF01433">
    <property type="entry name" value="Peptidase_M1"/>
    <property type="match status" value="1"/>
</dbReference>
<evidence type="ECO:0000313" key="18">
    <source>
        <dbReference type="Proteomes" id="UP000270616"/>
    </source>
</evidence>
<evidence type="ECO:0000256" key="12">
    <source>
        <dbReference type="ARBA" id="ARBA00029811"/>
    </source>
</evidence>
<dbReference type="CDD" id="cd09602">
    <property type="entry name" value="M1_APN"/>
    <property type="match status" value="1"/>
</dbReference>
<evidence type="ECO:0000256" key="9">
    <source>
        <dbReference type="ARBA" id="ARBA00022801"/>
    </source>
</evidence>
<dbReference type="InterPro" id="IPR042097">
    <property type="entry name" value="Aminopeptidase_N-like_N_sf"/>
</dbReference>
<evidence type="ECO:0000313" key="17">
    <source>
        <dbReference type="EMBL" id="ROZ64587.1"/>
    </source>
</evidence>
<protein>
    <recommendedName>
        <fullName evidence="5">Aminopeptidase N</fullName>
        <ecNumber evidence="4">3.4.11.2</ecNumber>
    </recommendedName>
    <alternativeName>
        <fullName evidence="12">Alanine aminopeptidase</fullName>
    </alternativeName>
    <alternativeName>
        <fullName evidence="13">Lysyl aminopeptidase</fullName>
    </alternativeName>
</protein>
<dbReference type="InterPro" id="IPR027268">
    <property type="entry name" value="Peptidase_M4/M1_CTD_sf"/>
</dbReference>
<dbReference type="RefSeq" id="WP_123823786.1">
    <property type="nucleotide sequence ID" value="NZ_RKMF01000002.1"/>
</dbReference>
<evidence type="ECO:0000256" key="10">
    <source>
        <dbReference type="ARBA" id="ARBA00022833"/>
    </source>
</evidence>
<evidence type="ECO:0000256" key="1">
    <source>
        <dbReference type="ARBA" id="ARBA00000098"/>
    </source>
</evidence>
<dbReference type="InterPro" id="IPR001930">
    <property type="entry name" value="Peptidase_M1"/>
</dbReference>
<proteinExistence type="inferred from homology"/>
<organism evidence="17 18">
    <name type="scientific">Kocuria soli</name>
    <dbReference type="NCBI Taxonomy" id="2485125"/>
    <lineage>
        <taxon>Bacteria</taxon>
        <taxon>Bacillati</taxon>
        <taxon>Actinomycetota</taxon>
        <taxon>Actinomycetes</taxon>
        <taxon>Micrococcales</taxon>
        <taxon>Micrococcaceae</taxon>
        <taxon>Kocuria</taxon>
    </lineage>
</organism>
<dbReference type="PRINTS" id="PR00756">
    <property type="entry name" value="ALADIPTASE"/>
</dbReference>
<keyword evidence="6 17" id="KW-0031">Aminopeptidase</keyword>
<dbReference type="GO" id="GO:0006508">
    <property type="term" value="P:proteolysis"/>
    <property type="evidence" value="ECO:0007669"/>
    <property type="project" value="UniProtKB-KW"/>
</dbReference>
<evidence type="ECO:0000256" key="4">
    <source>
        <dbReference type="ARBA" id="ARBA00012564"/>
    </source>
</evidence>
<keyword evidence="8" id="KW-0479">Metal-binding</keyword>
<dbReference type="InterPro" id="IPR050344">
    <property type="entry name" value="Peptidase_M1_aminopeptidases"/>
</dbReference>
<name>A0A3N3ZVC5_9MICC</name>
<dbReference type="FunFam" id="1.10.390.10:FF:000004">
    <property type="entry name" value="Aminopeptidase N"/>
    <property type="match status" value="1"/>
</dbReference>
<keyword evidence="18" id="KW-1185">Reference proteome</keyword>
<evidence type="ECO:0000259" key="16">
    <source>
        <dbReference type="Pfam" id="PF17900"/>
    </source>
</evidence>
<dbReference type="Pfam" id="PF11838">
    <property type="entry name" value="ERAP1_C"/>
    <property type="match status" value="1"/>
</dbReference>
<comment type="catalytic activity">
    <reaction evidence="1">
        <text>Release of an N-terminal amino acid, Xaa-|-Yaa- from a peptide, amide or arylamide. Xaa is preferably Ala, but may be most amino acids including Pro (slow action). When a terminal hydrophobic residue is followed by a prolyl residue, the two may be released as an intact Xaa-Pro dipeptide.</text>
        <dbReference type="EC" id="3.4.11.2"/>
    </reaction>
</comment>
<evidence type="ECO:0000256" key="3">
    <source>
        <dbReference type="ARBA" id="ARBA00010136"/>
    </source>
</evidence>
<evidence type="ECO:0000256" key="5">
    <source>
        <dbReference type="ARBA" id="ARBA00015611"/>
    </source>
</evidence>
<dbReference type="Pfam" id="PF17900">
    <property type="entry name" value="Peptidase_M1_N"/>
    <property type="match status" value="1"/>
</dbReference>
<evidence type="ECO:0000259" key="14">
    <source>
        <dbReference type="Pfam" id="PF01433"/>
    </source>
</evidence>
<dbReference type="AlphaFoldDB" id="A0A3N3ZVC5"/>
<feature type="domain" description="Aminopeptidase N-like N-terminal" evidence="16">
    <location>
        <begin position="21"/>
        <end position="188"/>
    </location>
</feature>
<evidence type="ECO:0000256" key="6">
    <source>
        <dbReference type="ARBA" id="ARBA00022438"/>
    </source>
</evidence>
<keyword evidence="10" id="KW-0862">Zinc</keyword>
<dbReference type="InterPro" id="IPR045357">
    <property type="entry name" value="Aminopeptidase_N-like_N"/>
</dbReference>
<dbReference type="GO" id="GO:0005737">
    <property type="term" value="C:cytoplasm"/>
    <property type="evidence" value="ECO:0007669"/>
    <property type="project" value="TreeGrafter"/>
</dbReference>
<dbReference type="SUPFAM" id="SSF63737">
    <property type="entry name" value="Leukotriene A4 hydrolase N-terminal domain"/>
    <property type="match status" value="1"/>
</dbReference>
<feature type="domain" description="Peptidase M1 membrane alanine aminopeptidase" evidence="14">
    <location>
        <begin position="232"/>
        <end position="445"/>
    </location>
</feature>
<dbReference type="GO" id="GO:0008270">
    <property type="term" value="F:zinc ion binding"/>
    <property type="evidence" value="ECO:0007669"/>
    <property type="project" value="InterPro"/>
</dbReference>
<evidence type="ECO:0000256" key="7">
    <source>
        <dbReference type="ARBA" id="ARBA00022670"/>
    </source>
</evidence>
<dbReference type="FunFam" id="2.60.40.1730:FF:000010">
    <property type="entry name" value="Putative aminopeptidase N"/>
    <property type="match status" value="1"/>
</dbReference>
<dbReference type="EMBL" id="RKMF01000002">
    <property type="protein sequence ID" value="ROZ64587.1"/>
    <property type="molecule type" value="Genomic_DNA"/>
</dbReference>
<dbReference type="NCBIfam" id="TIGR02412">
    <property type="entry name" value="pepN_strep_liv"/>
    <property type="match status" value="1"/>
</dbReference>
<dbReference type="Gene3D" id="1.10.390.10">
    <property type="entry name" value="Neutral Protease Domain 2"/>
    <property type="match status" value="1"/>
</dbReference>
<dbReference type="OrthoDB" id="100605at2"/>
<dbReference type="GO" id="GO:0043171">
    <property type="term" value="P:peptide catabolic process"/>
    <property type="evidence" value="ECO:0007669"/>
    <property type="project" value="TreeGrafter"/>
</dbReference>
<dbReference type="Gene3D" id="2.60.40.1730">
    <property type="entry name" value="tricorn interacting facor f3 domain"/>
    <property type="match status" value="1"/>
</dbReference>
<dbReference type="GO" id="GO:0016020">
    <property type="term" value="C:membrane"/>
    <property type="evidence" value="ECO:0007669"/>
    <property type="project" value="TreeGrafter"/>
</dbReference>
<keyword evidence="11" id="KW-0482">Metalloprotease</keyword>
<dbReference type="InterPro" id="IPR014782">
    <property type="entry name" value="Peptidase_M1_dom"/>
</dbReference>
<comment type="cofactor">
    <cofactor evidence="2">
        <name>Zn(2+)</name>
        <dbReference type="ChEBI" id="CHEBI:29105"/>
    </cofactor>
</comment>
<gene>
    <name evidence="17" type="primary">pepN</name>
    <name evidence="17" type="ORF">EDL96_01645</name>
</gene>
<comment type="similarity">
    <text evidence="3">Belongs to the peptidase M1 family.</text>
</comment>
<accession>A0A3N3ZVC5</accession>
<feature type="domain" description="ERAP1-like C-terminal" evidence="15">
    <location>
        <begin position="529"/>
        <end position="839"/>
    </location>
</feature>
<dbReference type="GO" id="GO:0005615">
    <property type="term" value="C:extracellular space"/>
    <property type="evidence" value="ECO:0007669"/>
    <property type="project" value="TreeGrafter"/>
</dbReference>
<reference evidence="17 18" key="1">
    <citation type="submission" date="2018-10" db="EMBL/GenBank/DDBJ databases">
        <title>Kocuria sp. M5W7-7, whole genome shotgun sequence.</title>
        <authorList>
            <person name="Tuo L."/>
        </authorList>
    </citation>
    <scope>NUCLEOTIDE SEQUENCE [LARGE SCALE GENOMIC DNA]</scope>
    <source>
        <strain evidence="17 18">M5W7-7</strain>
    </source>
</reference>
<evidence type="ECO:0000256" key="11">
    <source>
        <dbReference type="ARBA" id="ARBA00023049"/>
    </source>
</evidence>
<evidence type="ECO:0000256" key="13">
    <source>
        <dbReference type="ARBA" id="ARBA00031533"/>
    </source>
</evidence>
<dbReference type="Proteomes" id="UP000270616">
    <property type="component" value="Unassembled WGS sequence"/>
</dbReference>
<dbReference type="GO" id="GO:0070006">
    <property type="term" value="F:metalloaminopeptidase activity"/>
    <property type="evidence" value="ECO:0007669"/>
    <property type="project" value="TreeGrafter"/>
</dbReference>
<dbReference type="PANTHER" id="PTHR11533">
    <property type="entry name" value="PROTEASE M1 ZINC METALLOPROTEASE"/>
    <property type="match status" value="1"/>
</dbReference>
<keyword evidence="7" id="KW-0645">Protease</keyword>